<reference evidence="1 2" key="1">
    <citation type="journal article" date="2022" name="bioRxiv">
        <title>Genomics of Preaxostyla Flagellates Illuminates Evolutionary Transitions and the Path Towards Mitochondrial Loss.</title>
        <authorList>
            <person name="Novak L.V.F."/>
            <person name="Treitli S.C."/>
            <person name="Pyrih J."/>
            <person name="Halakuc P."/>
            <person name="Pipaliya S.V."/>
            <person name="Vacek V."/>
            <person name="Brzon O."/>
            <person name="Soukal P."/>
            <person name="Eme L."/>
            <person name="Dacks J.B."/>
            <person name="Karnkowska A."/>
            <person name="Elias M."/>
            <person name="Hampl V."/>
        </authorList>
    </citation>
    <scope>NUCLEOTIDE SEQUENCE [LARGE SCALE GENOMIC DNA]</scope>
    <source>
        <strain evidence="1">NAU3</strain>
        <tissue evidence="1">Gut</tissue>
    </source>
</reference>
<comment type="caution">
    <text evidence="1">The sequence shown here is derived from an EMBL/GenBank/DDBJ whole genome shotgun (WGS) entry which is preliminary data.</text>
</comment>
<gene>
    <name evidence="1" type="ORF">BLNAU_21296</name>
</gene>
<protein>
    <submittedName>
        <fullName evidence="1">Uncharacterized protein</fullName>
    </submittedName>
</protein>
<keyword evidence="2" id="KW-1185">Reference proteome</keyword>
<sequence length="1721" mass="183764">MLMHPRNSEIVHFFSSSSDDARFENNFGGEGNDVYVTSSVFSGKTLSQISSFRGGSHSLNFRVVVEGLGIDEDEKDEIQNKLLPSPKVSVNGSALDLFGNPSGKDEIACKWTSTFCATLGYGIKFLTQKALDGSTVQQTIQFLHNMAYTEKSVEVSDQDVTVTGTSAKLPAQATILRSLVEIDEAMTVGSFLFQVHNQATLKVTNLDIKSKAGCGVFELLGDGKGLELTDIAVISKEDVTHSCSLVRTSSGPVVISQTTFNTTRGSSKPAIFTAPLIAISAGSESLSLVSTTFSKLQATMCPLLDLSTKGTIPFDSVSFADSSRSDSNSNDTIVLVRSPRLSHTVSPLLWPHFDTASTPLFQFIAQDTNLQSDDPFFESSLLFYILLPADEVHAGVANEGDSAHPNCGSARLRCSSLDSAFRSATARVISTVLVDGALTLEEPFSVSTDVTMNSSSSTVQTVTQTSDGWIEVDGVDASLDLTSLSFVLSSLSKATCLFSVQQGTLSLTSCAIGKSGSTTTLGQNLVRLIDLGSNGVLSLFKTTITSLTFTHASAGTLIHLSLGSQFSMSSDCVVNSIASKGVGSIVFIETADIPTTASSPSFTFLKSTLAVPVDRQFTKQEKNLFVGKEGAKEESLLWSWFAHSETEEKIFVASEGMDHNNCGLIALPCSSFEKAFLKRRSGTTKLLLNTSSVLSQSLTPTSSSFAITSFTSLTRQSLSVTSSGSFSLITQSLSIASIDFEKAPGSETLASSLFTLTSSSCLSLTDVSFSSLSTADSGSLIRSTSSGTMKLHSVSFSHCNEESSKKGRVIHISKDSFSAGDVIMKSLSFTVTAGKEGTDVLLVGTGIGTLVTSDSFGGTFGNEDDLSLLKLNQFLGEDQTTPEHSGPLAYFMFGHSAGDVAVDSSFFDHANCVKEKLPCSSLSHGWAQLKDSSSVVLSSATTLNSSLTSAHTLQTLKSMSSALSVSVSESGSFIVSATHSLSLSMLDFSNVAMSLSSSSFISLANTTSLYVTSCSFTAFSSSCSGSVLSGSVGGGSSVEFGSTKFVSCSSSNIEGSGVLDISLLTDTSTFLLSADSSFEKCVSTGITSHYLLLSHPKLSRSVIENCLQLTWKKDSSSESQFVGKEGSFLPLVPLFLYFTAMESTGHLNPKWSDMSVCGLSVYPCKSLPSLWMRFGEKSEMTDVTIEVEGDVEQVEPMELNKNVRLNGGGHTLTINERETSRNTESGIFEVSKEAEVNSMNVKIETLKSGSLFDCHSSSSLTLKDSSVTQLVSSIAGCLVCVKEGANLVVNNTSFSSVSSTHSLAGVIVASVLEGCSFRLDNLTFSSCSSSGRSSCVWMELVNTTSSPSFDCSMTDLKFVVTSAQTQNPAETTVIDVYLLGNNLDSMIEADLWKGSWDRSKERSIWADDSKSGVNSSILPYLVDISESVEVDESGWPFLKCGHFFLFCETLHFGLDRMQSANLDSMTIIHSASLVTTLEAKGVFSIVGKTSLSELSLSEDGRIEVVRDEPSTESHLTLDTLSLLFSSTRQSESFIASTECSLSLLACSLSSASSTLLNVHLIEMSDGSLNMNGMTSSSLRTTTSLFFTSSSVMIESCSFDQVSRSSDGPSILVASLSEVVVPPSDNQPRPPTIETGDVRLIIGWPSIKLSNKRYSPLRLESRNFLPLVTHAVALMPSEHKLLTSDEIAFHLNKRLPNSYCNEDHITSHIKPINRTKTVDLPH</sequence>
<evidence type="ECO:0000313" key="1">
    <source>
        <dbReference type="EMBL" id="KAK2943791.1"/>
    </source>
</evidence>
<dbReference type="EMBL" id="JARBJD010000328">
    <property type="protein sequence ID" value="KAK2943791.1"/>
    <property type="molecule type" value="Genomic_DNA"/>
</dbReference>
<accession>A0ABQ9WWA4</accession>
<dbReference type="Proteomes" id="UP001281761">
    <property type="component" value="Unassembled WGS sequence"/>
</dbReference>
<evidence type="ECO:0000313" key="2">
    <source>
        <dbReference type="Proteomes" id="UP001281761"/>
    </source>
</evidence>
<organism evidence="1 2">
    <name type="scientific">Blattamonas nauphoetae</name>
    <dbReference type="NCBI Taxonomy" id="2049346"/>
    <lineage>
        <taxon>Eukaryota</taxon>
        <taxon>Metamonada</taxon>
        <taxon>Preaxostyla</taxon>
        <taxon>Oxymonadida</taxon>
        <taxon>Blattamonas</taxon>
    </lineage>
</organism>
<proteinExistence type="predicted"/>
<name>A0ABQ9WWA4_9EUKA</name>